<evidence type="ECO:0000256" key="7">
    <source>
        <dbReference type="RuleBase" id="RU004168"/>
    </source>
</evidence>
<keyword evidence="5 6" id="KW-0378">Hydrolase</keyword>
<evidence type="ECO:0000256" key="1">
    <source>
        <dbReference type="ARBA" id="ARBA00005614"/>
    </source>
</evidence>
<evidence type="ECO:0000313" key="9">
    <source>
        <dbReference type="EMBL" id="TFD50209.1"/>
    </source>
</evidence>
<dbReference type="PROSITE" id="PS00150">
    <property type="entry name" value="ACYLPHOSPHATASE_1"/>
    <property type="match status" value="1"/>
</dbReference>
<comment type="similarity">
    <text evidence="1 7">Belongs to the acylphosphatase family.</text>
</comment>
<dbReference type="InterPro" id="IPR036046">
    <property type="entry name" value="Acylphosphatase-like_dom_sf"/>
</dbReference>
<name>A0A4R9A1B9_9MICO</name>
<gene>
    <name evidence="9" type="ORF">E3T55_09900</name>
</gene>
<dbReference type="SUPFAM" id="SSF54975">
    <property type="entry name" value="Acylphosphatase/BLUF domain-like"/>
    <property type="match status" value="1"/>
</dbReference>
<proteinExistence type="inferred from homology"/>
<dbReference type="PANTHER" id="PTHR47268:SF4">
    <property type="entry name" value="ACYLPHOSPHATASE"/>
    <property type="match status" value="1"/>
</dbReference>
<dbReference type="Proteomes" id="UP000297447">
    <property type="component" value="Unassembled WGS sequence"/>
</dbReference>
<dbReference type="PROSITE" id="PS00151">
    <property type="entry name" value="ACYLPHOSPHATASE_2"/>
    <property type="match status" value="1"/>
</dbReference>
<dbReference type="OrthoDB" id="3182027at2"/>
<dbReference type="InterPro" id="IPR017968">
    <property type="entry name" value="Acylphosphatase_CS"/>
</dbReference>
<feature type="active site" evidence="5">
    <location>
        <position position="45"/>
    </location>
</feature>
<evidence type="ECO:0000256" key="4">
    <source>
        <dbReference type="ARBA" id="ARBA00047645"/>
    </source>
</evidence>
<dbReference type="RefSeq" id="WP_134519406.1">
    <property type="nucleotide sequence ID" value="NZ_SOHE01000044.1"/>
</dbReference>
<accession>A0A4R9A1B9</accession>
<evidence type="ECO:0000256" key="5">
    <source>
        <dbReference type="PROSITE-ProRule" id="PRU00520"/>
    </source>
</evidence>
<evidence type="ECO:0000256" key="3">
    <source>
        <dbReference type="ARBA" id="ARBA00015991"/>
    </source>
</evidence>
<dbReference type="EMBL" id="SOHE01000044">
    <property type="protein sequence ID" value="TFD50209.1"/>
    <property type="molecule type" value="Genomic_DNA"/>
</dbReference>
<feature type="active site" evidence="5">
    <location>
        <position position="27"/>
    </location>
</feature>
<dbReference type="InterPro" id="IPR001792">
    <property type="entry name" value="Acylphosphatase-like_dom"/>
</dbReference>
<dbReference type="Gene3D" id="3.30.70.100">
    <property type="match status" value="1"/>
</dbReference>
<organism evidence="9 10">
    <name type="scientific">Cryobacterium frigoriphilum</name>
    <dbReference type="NCBI Taxonomy" id="1259150"/>
    <lineage>
        <taxon>Bacteria</taxon>
        <taxon>Bacillati</taxon>
        <taxon>Actinomycetota</taxon>
        <taxon>Actinomycetes</taxon>
        <taxon>Micrococcales</taxon>
        <taxon>Microbacteriaceae</taxon>
        <taxon>Cryobacterium</taxon>
    </lineage>
</organism>
<evidence type="ECO:0000259" key="8">
    <source>
        <dbReference type="PROSITE" id="PS51160"/>
    </source>
</evidence>
<evidence type="ECO:0000256" key="6">
    <source>
        <dbReference type="RuleBase" id="RU000553"/>
    </source>
</evidence>
<keyword evidence="10" id="KW-1185">Reference proteome</keyword>
<reference evidence="9 10" key="1">
    <citation type="submission" date="2019-03" db="EMBL/GenBank/DDBJ databases">
        <title>Genomics of glacier-inhabiting Cryobacterium strains.</title>
        <authorList>
            <person name="Liu Q."/>
            <person name="Xin Y.-H."/>
        </authorList>
    </citation>
    <scope>NUCLEOTIDE SEQUENCE [LARGE SCALE GENOMIC DNA]</scope>
    <source>
        <strain evidence="9 10">Hh14</strain>
    </source>
</reference>
<feature type="domain" description="Acylphosphatase-like" evidence="8">
    <location>
        <begin position="12"/>
        <end position="98"/>
    </location>
</feature>
<dbReference type="PROSITE" id="PS51160">
    <property type="entry name" value="ACYLPHOSPHATASE_3"/>
    <property type="match status" value="1"/>
</dbReference>
<dbReference type="InterPro" id="IPR020456">
    <property type="entry name" value="Acylphosphatase"/>
</dbReference>
<dbReference type="PRINTS" id="PR00112">
    <property type="entry name" value="ACYLPHPHTASE"/>
</dbReference>
<comment type="caution">
    <text evidence="9">The sequence shown here is derived from an EMBL/GenBank/DDBJ whole genome shotgun (WGS) entry which is preliminary data.</text>
</comment>
<dbReference type="GO" id="GO:0003998">
    <property type="term" value="F:acylphosphatase activity"/>
    <property type="evidence" value="ECO:0007669"/>
    <property type="project" value="UniProtKB-EC"/>
</dbReference>
<dbReference type="PANTHER" id="PTHR47268">
    <property type="entry name" value="ACYLPHOSPHATASE"/>
    <property type="match status" value="1"/>
</dbReference>
<sequence>MQPTDHEQERQRKRVIVRGQVQGVGFRYYASAEADRLGVTGFVRNHPDGSVEAQVEGAAASVARMLEWLSTGPPWAVVDSLTVTDAPLGHDTQFRVLGAS</sequence>
<evidence type="ECO:0000313" key="10">
    <source>
        <dbReference type="Proteomes" id="UP000297447"/>
    </source>
</evidence>
<dbReference type="AlphaFoldDB" id="A0A4R9A1B9"/>
<dbReference type="Pfam" id="PF00708">
    <property type="entry name" value="Acylphosphatase"/>
    <property type="match status" value="1"/>
</dbReference>
<dbReference type="EC" id="3.6.1.7" evidence="2 5"/>
<protein>
    <recommendedName>
        <fullName evidence="3 5">Acylphosphatase</fullName>
        <ecNumber evidence="2 5">3.6.1.7</ecNumber>
    </recommendedName>
</protein>
<evidence type="ECO:0000256" key="2">
    <source>
        <dbReference type="ARBA" id="ARBA00012150"/>
    </source>
</evidence>
<comment type="catalytic activity">
    <reaction evidence="4 5 6">
        <text>an acyl phosphate + H2O = a carboxylate + phosphate + H(+)</text>
        <dbReference type="Rhea" id="RHEA:14965"/>
        <dbReference type="ChEBI" id="CHEBI:15377"/>
        <dbReference type="ChEBI" id="CHEBI:15378"/>
        <dbReference type="ChEBI" id="CHEBI:29067"/>
        <dbReference type="ChEBI" id="CHEBI:43474"/>
        <dbReference type="ChEBI" id="CHEBI:59918"/>
        <dbReference type="EC" id="3.6.1.7"/>
    </reaction>
</comment>